<evidence type="ECO:0000256" key="1">
    <source>
        <dbReference type="SAM" id="MobiDB-lite"/>
    </source>
</evidence>
<proteinExistence type="predicted"/>
<name>A0AAV7W092_PLEWA</name>
<evidence type="ECO:0000313" key="3">
    <source>
        <dbReference type="Proteomes" id="UP001066276"/>
    </source>
</evidence>
<gene>
    <name evidence="2" type="ORF">NDU88_001712</name>
</gene>
<comment type="caution">
    <text evidence="2">The sequence shown here is derived from an EMBL/GenBank/DDBJ whole genome shotgun (WGS) entry which is preliminary data.</text>
</comment>
<feature type="region of interest" description="Disordered" evidence="1">
    <location>
        <begin position="1"/>
        <end position="27"/>
    </location>
</feature>
<dbReference type="Proteomes" id="UP001066276">
    <property type="component" value="Chromosome 1_2"/>
</dbReference>
<protein>
    <submittedName>
        <fullName evidence="2">Uncharacterized protein</fullName>
    </submittedName>
</protein>
<accession>A0AAV7W092</accession>
<evidence type="ECO:0000313" key="2">
    <source>
        <dbReference type="EMBL" id="KAJ1206305.1"/>
    </source>
</evidence>
<dbReference type="AlphaFoldDB" id="A0AAV7W092"/>
<organism evidence="2 3">
    <name type="scientific">Pleurodeles waltl</name>
    <name type="common">Iberian ribbed newt</name>
    <dbReference type="NCBI Taxonomy" id="8319"/>
    <lineage>
        <taxon>Eukaryota</taxon>
        <taxon>Metazoa</taxon>
        <taxon>Chordata</taxon>
        <taxon>Craniata</taxon>
        <taxon>Vertebrata</taxon>
        <taxon>Euteleostomi</taxon>
        <taxon>Amphibia</taxon>
        <taxon>Batrachia</taxon>
        <taxon>Caudata</taxon>
        <taxon>Salamandroidea</taxon>
        <taxon>Salamandridae</taxon>
        <taxon>Pleurodelinae</taxon>
        <taxon>Pleurodeles</taxon>
    </lineage>
</organism>
<sequence>MPSCSVHGRRLASGGEGGVPRSSDGGRSRLCLRKALTAPGSGGAELGREGTAAGAGLREVMSVVRMHRRAGSRPQ</sequence>
<keyword evidence="3" id="KW-1185">Reference proteome</keyword>
<reference evidence="2" key="1">
    <citation type="journal article" date="2022" name="bioRxiv">
        <title>Sequencing and chromosome-scale assembly of the giantPleurodeles waltlgenome.</title>
        <authorList>
            <person name="Brown T."/>
            <person name="Elewa A."/>
            <person name="Iarovenko S."/>
            <person name="Subramanian E."/>
            <person name="Araus A.J."/>
            <person name="Petzold A."/>
            <person name="Susuki M."/>
            <person name="Suzuki K.-i.T."/>
            <person name="Hayashi T."/>
            <person name="Toyoda A."/>
            <person name="Oliveira C."/>
            <person name="Osipova E."/>
            <person name="Leigh N.D."/>
            <person name="Simon A."/>
            <person name="Yun M.H."/>
        </authorList>
    </citation>
    <scope>NUCLEOTIDE SEQUENCE</scope>
    <source>
        <strain evidence="2">20211129_DDA</strain>
        <tissue evidence="2">Liver</tissue>
    </source>
</reference>
<dbReference type="EMBL" id="JANPWB010000002">
    <property type="protein sequence ID" value="KAJ1206305.1"/>
    <property type="molecule type" value="Genomic_DNA"/>
</dbReference>